<dbReference type="EMBL" id="JAWWNJ010000112">
    <property type="protein sequence ID" value="KAK6992194.1"/>
    <property type="molecule type" value="Genomic_DNA"/>
</dbReference>
<evidence type="ECO:0000313" key="2">
    <source>
        <dbReference type="EMBL" id="KAK6992194.1"/>
    </source>
</evidence>
<organism evidence="2 3">
    <name type="scientific">Favolaschia claudopus</name>
    <dbReference type="NCBI Taxonomy" id="2862362"/>
    <lineage>
        <taxon>Eukaryota</taxon>
        <taxon>Fungi</taxon>
        <taxon>Dikarya</taxon>
        <taxon>Basidiomycota</taxon>
        <taxon>Agaricomycotina</taxon>
        <taxon>Agaricomycetes</taxon>
        <taxon>Agaricomycetidae</taxon>
        <taxon>Agaricales</taxon>
        <taxon>Marasmiineae</taxon>
        <taxon>Mycenaceae</taxon>
        <taxon>Favolaschia</taxon>
    </lineage>
</organism>
<keyword evidence="3" id="KW-1185">Reference proteome</keyword>
<comment type="caution">
    <text evidence="2">The sequence shown here is derived from an EMBL/GenBank/DDBJ whole genome shotgun (WGS) entry which is preliminary data.</text>
</comment>
<proteinExistence type="predicted"/>
<dbReference type="AlphaFoldDB" id="A0AAV9ZTA9"/>
<evidence type="ECO:0000256" key="1">
    <source>
        <dbReference type="SAM" id="SignalP"/>
    </source>
</evidence>
<feature type="chain" id="PRO_5043967815" evidence="1">
    <location>
        <begin position="20"/>
        <end position="184"/>
    </location>
</feature>
<accession>A0AAV9ZTA9</accession>
<keyword evidence="1" id="KW-0732">Signal</keyword>
<sequence length="184" mass="19381">MFKLLATISLFTSPLAANAYPNSCADPVLVGNTTIQVKDAQVLMSSFSCPSENSPADKPAARAPRNVCGEPCTLVSCDNITGSPSPGSGSDCAIIADAMEILSAELGPTYLLNATNGYFKQLVFGSCFTFIGVSAQEDTEACWSDWSAIIKQLLNTCPTQSSGACTSIPPDLTFADFSMQIRRS</sequence>
<dbReference type="Proteomes" id="UP001362999">
    <property type="component" value="Unassembled WGS sequence"/>
</dbReference>
<feature type="signal peptide" evidence="1">
    <location>
        <begin position="1"/>
        <end position="19"/>
    </location>
</feature>
<name>A0AAV9ZTA9_9AGAR</name>
<protein>
    <submittedName>
        <fullName evidence="2">Uncharacterized protein</fullName>
    </submittedName>
</protein>
<evidence type="ECO:0000313" key="3">
    <source>
        <dbReference type="Proteomes" id="UP001362999"/>
    </source>
</evidence>
<reference evidence="2 3" key="1">
    <citation type="journal article" date="2024" name="J Genomics">
        <title>Draft genome sequencing and assembly of Favolaschia claudopus CIRM-BRFM 2984 isolated from oak limbs.</title>
        <authorList>
            <person name="Navarro D."/>
            <person name="Drula E."/>
            <person name="Chaduli D."/>
            <person name="Cazenave R."/>
            <person name="Ahrendt S."/>
            <person name="Wang J."/>
            <person name="Lipzen A."/>
            <person name="Daum C."/>
            <person name="Barry K."/>
            <person name="Grigoriev I.V."/>
            <person name="Favel A."/>
            <person name="Rosso M.N."/>
            <person name="Martin F."/>
        </authorList>
    </citation>
    <scope>NUCLEOTIDE SEQUENCE [LARGE SCALE GENOMIC DNA]</scope>
    <source>
        <strain evidence="2 3">CIRM-BRFM 2984</strain>
    </source>
</reference>
<gene>
    <name evidence="2" type="ORF">R3P38DRAFT_3087610</name>
</gene>